<dbReference type="OrthoDB" id="9808367at2"/>
<evidence type="ECO:0000259" key="3">
    <source>
        <dbReference type="Pfam" id="PF00850"/>
    </source>
</evidence>
<keyword evidence="2" id="KW-0378">Hydrolase</keyword>
<dbReference type="eggNOG" id="COG0123">
    <property type="taxonomic scope" value="Bacteria"/>
</dbReference>
<dbReference type="PANTHER" id="PTHR10625">
    <property type="entry name" value="HISTONE DEACETYLASE HDAC1-RELATED"/>
    <property type="match status" value="1"/>
</dbReference>
<feature type="domain" description="Histone deacetylase" evidence="3">
    <location>
        <begin position="20"/>
        <end position="281"/>
    </location>
</feature>
<comment type="similarity">
    <text evidence="1">Belongs to the histone deacetylase family.</text>
</comment>
<dbReference type="CDD" id="cd09993">
    <property type="entry name" value="HDAC_classIV"/>
    <property type="match status" value="1"/>
</dbReference>
<dbReference type="EMBL" id="CP001291">
    <property type="protein sequence ID" value="ACK69972.1"/>
    <property type="molecule type" value="Genomic_DNA"/>
</dbReference>
<dbReference type="Pfam" id="PF00850">
    <property type="entry name" value="Hist_deacetyl"/>
    <property type="match status" value="1"/>
</dbReference>
<dbReference type="Gene3D" id="3.40.800.20">
    <property type="entry name" value="Histone deacetylase domain"/>
    <property type="match status" value="1"/>
</dbReference>
<dbReference type="GO" id="GO:0016787">
    <property type="term" value="F:hydrolase activity"/>
    <property type="evidence" value="ECO:0007669"/>
    <property type="project" value="UniProtKB-KW"/>
</dbReference>
<sequence length="304" mass="33489">MSLPIVYHRDYVTPLPDGHRFPMPKFKLLYDLLITDGITTPESTHTPEVPTQEIIQLVHTPDYVGAYCSGTLDPKAQRRIGLPWSPGLVTRTCTALGGTILTAKLALKQGIACNTAGGTHHAFPSYGSGFCIFNDLAIATRTLQHLGLVKKVLIVDLDVHQGDGTAYIFQNDESVFTFSMHCEANFPGTKQKSDLDVPLPVGLEDEGYLKILSQYLSDLLCQFNPDLVLYDAGVDTHISDRLGKLAMTNIGIYRRDFYVLSTCLAAGYPVAGVIGGGYAKDLQNLVYRHSLLHRAARDVYRQFL</sequence>
<dbReference type="InterPro" id="IPR000286">
    <property type="entry name" value="HDACs"/>
</dbReference>
<dbReference type="AlphaFoldDB" id="B7K9K4"/>
<dbReference type="SUPFAM" id="SSF52768">
    <property type="entry name" value="Arginase/deacetylase"/>
    <property type="match status" value="1"/>
</dbReference>
<evidence type="ECO:0000256" key="1">
    <source>
        <dbReference type="ARBA" id="ARBA00005947"/>
    </source>
</evidence>
<dbReference type="InterPro" id="IPR023801">
    <property type="entry name" value="His_deacetylse_dom"/>
</dbReference>
<dbReference type="KEGG" id="cyc:PCC7424_1532"/>
<gene>
    <name evidence="4" type="ordered locus">PCC7424_1532</name>
</gene>
<dbReference type="InterPro" id="IPR044150">
    <property type="entry name" value="HDAC_classIV"/>
</dbReference>
<dbReference type="PRINTS" id="PR01270">
    <property type="entry name" value="HDASUPER"/>
</dbReference>
<dbReference type="Proteomes" id="UP000002384">
    <property type="component" value="Chromosome"/>
</dbReference>
<dbReference type="GO" id="GO:0040029">
    <property type="term" value="P:epigenetic regulation of gene expression"/>
    <property type="evidence" value="ECO:0007669"/>
    <property type="project" value="TreeGrafter"/>
</dbReference>
<organism evidence="4 5">
    <name type="scientific">Gloeothece citriformis (strain PCC 7424)</name>
    <name type="common">Cyanothece sp. (strain PCC 7424)</name>
    <dbReference type="NCBI Taxonomy" id="65393"/>
    <lineage>
        <taxon>Bacteria</taxon>
        <taxon>Bacillati</taxon>
        <taxon>Cyanobacteriota</taxon>
        <taxon>Cyanophyceae</taxon>
        <taxon>Oscillatoriophycideae</taxon>
        <taxon>Chroococcales</taxon>
        <taxon>Aphanothecaceae</taxon>
        <taxon>Gloeothece</taxon>
        <taxon>Gloeothece citriformis</taxon>
    </lineage>
</organism>
<accession>B7K9K4</accession>
<dbReference type="PANTHER" id="PTHR10625:SF19">
    <property type="entry name" value="HISTONE DEACETYLASE 12"/>
    <property type="match status" value="1"/>
</dbReference>
<dbReference type="InterPro" id="IPR023696">
    <property type="entry name" value="Ureohydrolase_dom_sf"/>
</dbReference>
<name>B7K9K4_GLOC7</name>
<dbReference type="InterPro" id="IPR037138">
    <property type="entry name" value="His_deacetylse_dom_sf"/>
</dbReference>
<keyword evidence="5" id="KW-1185">Reference proteome</keyword>
<dbReference type="HOGENOM" id="CLU_007727_1_0_3"/>
<dbReference type="GO" id="GO:0004407">
    <property type="term" value="F:histone deacetylase activity"/>
    <property type="evidence" value="ECO:0007669"/>
    <property type="project" value="InterPro"/>
</dbReference>
<reference evidence="5" key="1">
    <citation type="journal article" date="2011" name="MBio">
        <title>Novel metabolic attributes of the genus Cyanothece, comprising a group of unicellular nitrogen-fixing Cyanobacteria.</title>
        <authorList>
            <person name="Bandyopadhyay A."/>
            <person name="Elvitigala T."/>
            <person name="Welsh E."/>
            <person name="Stockel J."/>
            <person name="Liberton M."/>
            <person name="Min H."/>
            <person name="Sherman L.A."/>
            <person name="Pakrasi H.B."/>
        </authorList>
    </citation>
    <scope>NUCLEOTIDE SEQUENCE [LARGE SCALE GENOMIC DNA]</scope>
    <source>
        <strain evidence="5">PCC 7424</strain>
    </source>
</reference>
<dbReference type="STRING" id="65393.PCC7424_1532"/>
<dbReference type="RefSeq" id="WP_012598917.1">
    <property type="nucleotide sequence ID" value="NC_011729.1"/>
</dbReference>
<evidence type="ECO:0000313" key="4">
    <source>
        <dbReference type="EMBL" id="ACK69972.1"/>
    </source>
</evidence>
<evidence type="ECO:0000256" key="2">
    <source>
        <dbReference type="ARBA" id="ARBA00022801"/>
    </source>
</evidence>
<proteinExistence type="inferred from homology"/>
<protein>
    <submittedName>
        <fullName evidence="4">Histone deacetylase superfamily</fullName>
    </submittedName>
</protein>
<evidence type="ECO:0000313" key="5">
    <source>
        <dbReference type="Proteomes" id="UP000002384"/>
    </source>
</evidence>